<evidence type="ECO:0000256" key="3">
    <source>
        <dbReference type="ARBA" id="ARBA00022741"/>
    </source>
</evidence>
<keyword evidence="11" id="KW-1185">Reference proteome</keyword>
<dbReference type="CDD" id="cd03228">
    <property type="entry name" value="ABCC_MRP_Like"/>
    <property type="match status" value="1"/>
</dbReference>
<dbReference type="InterPro" id="IPR003593">
    <property type="entry name" value="AAA+_ATPase"/>
</dbReference>
<dbReference type="PROSITE" id="PS50893">
    <property type="entry name" value="ABC_TRANSPORTER_2"/>
    <property type="match status" value="1"/>
</dbReference>
<evidence type="ECO:0000313" key="11">
    <source>
        <dbReference type="Proteomes" id="UP001589733"/>
    </source>
</evidence>
<feature type="domain" description="ABC transmembrane type-1" evidence="9">
    <location>
        <begin position="17"/>
        <end position="301"/>
    </location>
</feature>
<dbReference type="Proteomes" id="UP001589733">
    <property type="component" value="Unassembled WGS sequence"/>
</dbReference>
<name>A0ABV6AWF7_9DEIO</name>
<dbReference type="PROSITE" id="PS50929">
    <property type="entry name" value="ABC_TM1F"/>
    <property type="match status" value="1"/>
</dbReference>
<dbReference type="PANTHER" id="PTHR24221">
    <property type="entry name" value="ATP-BINDING CASSETTE SUB-FAMILY B"/>
    <property type="match status" value="1"/>
</dbReference>
<dbReference type="Pfam" id="PF00005">
    <property type="entry name" value="ABC_tran"/>
    <property type="match status" value="1"/>
</dbReference>
<dbReference type="Gene3D" id="3.40.50.300">
    <property type="entry name" value="P-loop containing nucleotide triphosphate hydrolases"/>
    <property type="match status" value="1"/>
</dbReference>
<dbReference type="PROSITE" id="PS00211">
    <property type="entry name" value="ABC_TRANSPORTER_1"/>
    <property type="match status" value="1"/>
</dbReference>
<feature type="transmembrane region" description="Helical" evidence="7">
    <location>
        <begin position="20"/>
        <end position="45"/>
    </location>
</feature>
<dbReference type="SUPFAM" id="SSF52540">
    <property type="entry name" value="P-loop containing nucleoside triphosphate hydrolases"/>
    <property type="match status" value="1"/>
</dbReference>
<evidence type="ECO:0000259" key="8">
    <source>
        <dbReference type="PROSITE" id="PS50893"/>
    </source>
</evidence>
<feature type="transmembrane region" description="Helical" evidence="7">
    <location>
        <begin position="244"/>
        <end position="262"/>
    </location>
</feature>
<sequence length="553" mass="57250">MSGLWRFVQGGGRARMVGSVLLGTGTVLASVGLLAASGALITGAALQPDSLLVLLPLITSVRLFGLSRAALRYAERLVSHDLTFRLLGQVRSATLRHLTQLAPAALVGVRGGDLLARVRSDVDELQGVYLRLFAPTLVAALTALVTLALVWLVAPPLAPITAGLLTVAGVVLPAVAVRAAAPAGQTQNAARAELGAATLEALHGLPDLLTGGGRPAAEQHFAGLLTTLEKAEIRRTQVTAPANVVRDALGGLGLLAALALVGQGVAAGRTPEPLLAAAALGLLASFEAVGNLGSAWAAHGALQAAARRLGGLRALSPTVQDPQAAAALPLDLTLRFEGVGFEYPGQDRSTLRNLTLTLRPGERVAVVGPSGAGKSTLLALALRFWDPSNGRVSLGNVDLRGLQLTDLRACFAWAPQQAEVFGGTLRGNLLLGDREARDADLTALLTDLGLGALLARLPGGLDGWVGEFGAQLSAGERARLSVGRALLRAAPILLLDEPTAHLDPANARRLLSTVEERACAQSVLMVTHQPELLGTQWRVVQLTGHLSEEAERT</sequence>
<dbReference type="SUPFAM" id="SSF90123">
    <property type="entry name" value="ABC transporter transmembrane region"/>
    <property type="match status" value="1"/>
</dbReference>
<keyword evidence="5 7" id="KW-1133">Transmembrane helix</keyword>
<dbReference type="InterPro" id="IPR011527">
    <property type="entry name" value="ABC1_TM_dom"/>
</dbReference>
<evidence type="ECO:0000259" key="9">
    <source>
        <dbReference type="PROSITE" id="PS50929"/>
    </source>
</evidence>
<dbReference type="InterPro" id="IPR039421">
    <property type="entry name" value="Type_1_exporter"/>
</dbReference>
<reference evidence="10 11" key="1">
    <citation type="submission" date="2024-09" db="EMBL/GenBank/DDBJ databases">
        <authorList>
            <person name="Sun Q."/>
            <person name="Mori K."/>
        </authorList>
    </citation>
    <scope>NUCLEOTIDE SEQUENCE [LARGE SCALE GENOMIC DNA]</scope>
    <source>
        <strain evidence="10 11">JCM 13503</strain>
    </source>
</reference>
<dbReference type="NCBIfam" id="TIGR02868">
    <property type="entry name" value="CydC"/>
    <property type="match status" value="1"/>
</dbReference>
<feature type="transmembrane region" description="Helical" evidence="7">
    <location>
        <begin position="128"/>
        <end position="154"/>
    </location>
</feature>
<dbReference type="SMART" id="SM00382">
    <property type="entry name" value="AAA"/>
    <property type="match status" value="1"/>
</dbReference>
<dbReference type="PANTHER" id="PTHR24221:SF654">
    <property type="entry name" value="ATP-BINDING CASSETTE SUB-FAMILY B MEMBER 6"/>
    <property type="match status" value="1"/>
</dbReference>
<accession>A0ABV6AWF7</accession>
<dbReference type="InterPro" id="IPR014223">
    <property type="entry name" value="ABC_CydC/D"/>
</dbReference>
<evidence type="ECO:0000256" key="2">
    <source>
        <dbReference type="ARBA" id="ARBA00022692"/>
    </source>
</evidence>
<dbReference type="InterPro" id="IPR036640">
    <property type="entry name" value="ABC1_TM_sf"/>
</dbReference>
<organism evidence="10 11">
    <name type="scientific">Deinococcus oregonensis</name>
    <dbReference type="NCBI Taxonomy" id="1805970"/>
    <lineage>
        <taxon>Bacteria</taxon>
        <taxon>Thermotogati</taxon>
        <taxon>Deinococcota</taxon>
        <taxon>Deinococci</taxon>
        <taxon>Deinococcales</taxon>
        <taxon>Deinococcaceae</taxon>
        <taxon>Deinococcus</taxon>
    </lineage>
</organism>
<evidence type="ECO:0000313" key="10">
    <source>
        <dbReference type="EMBL" id="MFB9990531.1"/>
    </source>
</evidence>
<feature type="transmembrane region" description="Helical" evidence="7">
    <location>
        <begin position="160"/>
        <end position="181"/>
    </location>
</feature>
<dbReference type="RefSeq" id="WP_380004542.1">
    <property type="nucleotide sequence ID" value="NZ_JBHLYR010000006.1"/>
</dbReference>
<keyword evidence="4" id="KW-0067">ATP-binding</keyword>
<protein>
    <submittedName>
        <fullName evidence="10">Thiol reductant ABC exporter subunit CydC</fullName>
    </submittedName>
</protein>
<evidence type="ECO:0000256" key="1">
    <source>
        <dbReference type="ARBA" id="ARBA00004651"/>
    </source>
</evidence>
<keyword evidence="3" id="KW-0547">Nucleotide-binding</keyword>
<keyword evidence="2 7" id="KW-0812">Transmembrane</keyword>
<evidence type="ECO:0000256" key="7">
    <source>
        <dbReference type="SAM" id="Phobius"/>
    </source>
</evidence>
<evidence type="ECO:0000256" key="5">
    <source>
        <dbReference type="ARBA" id="ARBA00022989"/>
    </source>
</evidence>
<dbReference type="InterPro" id="IPR017871">
    <property type="entry name" value="ABC_transporter-like_CS"/>
</dbReference>
<comment type="subcellular location">
    <subcellularLocation>
        <location evidence="1">Cell membrane</location>
        <topology evidence="1">Multi-pass membrane protein</topology>
    </subcellularLocation>
</comment>
<evidence type="ECO:0000256" key="6">
    <source>
        <dbReference type="ARBA" id="ARBA00023136"/>
    </source>
</evidence>
<gene>
    <name evidence="10" type="primary">cydC</name>
    <name evidence="10" type="ORF">ACFFLM_00830</name>
</gene>
<feature type="transmembrane region" description="Helical" evidence="7">
    <location>
        <begin position="274"/>
        <end position="298"/>
    </location>
</feature>
<dbReference type="InterPro" id="IPR027417">
    <property type="entry name" value="P-loop_NTPase"/>
</dbReference>
<proteinExistence type="predicted"/>
<keyword evidence="6 7" id="KW-0472">Membrane</keyword>
<feature type="domain" description="ABC transporter" evidence="8">
    <location>
        <begin position="334"/>
        <end position="552"/>
    </location>
</feature>
<dbReference type="InterPro" id="IPR003439">
    <property type="entry name" value="ABC_transporter-like_ATP-bd"/>
</dbReference>
<dbReference type="Gene3D" id="1.20.1560.10">
    <property type="entry name" value="ABC transporter type 1, transmembrane domain"/>
    <property type="match status" value="1"/>
</dbReference>
<dbReference type="Pfam" id="PF00664">
    <property type="entry name" value="ABC_membrane"/>
    <property type="match status" value="1"/>
</dbReference>
<comment type="caution">
    <text evidence="10">The sequence shown here is derived from an EMBL/GenBank/DDBJ whole genome shotgun (WGS) entry which is preliminary data.</text>
</comment>
<evidence type="ECO:0000256" key="4">
    <source>
        <dbReference type="ARBA" id="ARBA00022840"/>
    </source>
</evidence>
<feature type="transmembrane region" description="Helical" evidence="7">
    <location>
        <begin position="51"/>
        <end position="71"/>
    </location>
</feature>
<dbReference type="EMBL" id="JBHLYR010000006">
    <property type="protein sequence ID" value="MFB9990531.1"/>
    <property type="molecule type" value="Genomic_DNA"/>
</dbReference>